<sequence>MPADEDEAQPLAERVVKEAVTVGLETPMREPILDAIDEAGEGKKDPSRTVPMAGALLGLGAAAGYLLGARDVDIDAEDVPIDDFEEPDVIDDVVSGEDEGSEDAEEDAEEPSGSRLRPILVGLGLVAAVALIRRKLQSGDDEWEPIEEFETADEDDEFGGDFDDDFGTDDDEDDEEEADDDEEEAEVEEEEAE</sequence>
<evidence type="ECO:0008006" key="4">
    <source>
        <dbReference type="Google" id="ProtNLM"/>
    </source>
</evidence>
<evidence type="ECO:0000256" key="1">
    <source>
        <dbReference type="SAM" id="MobiDB-lite"/>
    </source>
</evidence>
<feature type="region of interest" description="Disordered" evidence="1">
    <location>
        <begin position="137"/>
        <end position="193"/>
    </location>
</feature>
<name>A0ABD5QHA9_9EURY</name>
<evidence type="ECO:0000313" key="3">
    <source>
        <dbReference type="Proteomes" id="UP001595925"/>
    </source>
</evidence>
<dbReference type="AlphaFoldDB" id="A0ABD5QHA9"/>
<dbReference type="EMBL" id="JBHSJG010000036">
    <property type="protein sequence ID" value="MFC4988417.1"/>
    <property type="molecule type" value="Genomic_DNA"/>
</dbReference>
<feature type="region of interest" description="Disordered" evidence="1">
    <location>
        <begin position="78"/>
        <end position="117"/>
    </location>
</feature>
<keyword evidence="3" id="KW-1185">Reference proteome</keyword>
<feature type="compositionally biased region" description="Acidic residues" evidence="1">
    <location>
        <begin position="78"/>
        <end position="110"/>
    </location>
</feature>
<proteinExistence type="predicted"/>
<protein>
    <recommendedName>
        <fullName evidence="4">MYXO-CTERM domain-containing protein</fullName>
    </recommendedName>
</protein>
<organism evidence="2 3">
    <name type="scientific">Saliphagus infecundisoli</name>
    <dbReference type="NCBI Taxonomy" id="1849069"/>
    <lineage>
        <taxon>Archaea</taxon>
        <taxon>Methanobacteriati</taxon>
        <taxon>Methanobacteriota</taxon>
        <taxon>Stenosarchaea group</taxon>
        <taxon>Halobacteria</taxon>
        <taxon>Halobacteriales</taxon>
        <taxon>Natrialbaceae</taxon>
        <taxon>Saliphagus</taxon>
    </lineage>
</organism>
<evidence type="ECO:0000313" key="2">
    <source>
        <dbReference type="EMBL" id="MFC4988417.1"/>
    </source>
</evidence>
<gene>
    <name evidence="2" type="ORF">ACFPFO_11740</name>
</gene>
<feature type="compositionally biased region" description="Acidic residues" evidence="1">
    <location>
        <begin position="139"/>
        <end position="193"/>
    </location>
</feature>
<reference evidence="2 3" key="1">
    <citation type="journal article" date="2019" name="Int. J. Syst. Evol. Microbiol.">
        <title>The Global Catalogue of Microorganisms (GCM) 10K type strain sequencing project: providing services to taxonomists for standard genome sequencing and annotation.</title>
        <authorList>
            <consortium name="The Broad Institute Genomics Platform"/>
            <consortium name="The Broad Institute Genome Sequencing Center for Infectious Disease"/>
            <person name="Wu L."/>
            <person name="Ma J."/>
        </authorList>
    </citation>
    <scope>NUCLEOTIDE SEQUENCE [LARGE SCALE GENOMIC DNA]</scope>
    <source>
        <strain evidence="2 3">CGMCC 1.15824</strain>
    </source>
</reference>
<accession>A0ABD5QHA9</accession>
<comment type="caution">
    <text evidence="2">The sequence shown here is derived from an EMBL/GenBank/DDBJ whole genome shotgun (WGS) entry which is preliminary data.</text>
</comment>
<dbReference type="RefSeq" id="WP_224827211.1">
    <property type="nucleotide sequence ID" value="NZ_JAIVEF010000001.1"/>
</dbReference>
<dbReference type="Proteomes" id="UP001595925">
    <property type="component" value="Unassembled WGS sequence"/>
</dbReference>